<sequence>MAVPEHGLEAMDTRETLVDPPQESAAAAPEVKVPPMTSEAKAQAIKNYASHAKLDPNHVTIEMVQATSQGALHWATVHMDMSARGAASQAMSRALKYKPDVKAMYSLMLDSFKGEFRRAWSCSKDFQFVKTTKTTDNTYRKKREDAGTYKTYLQLVQILGGSDQPIAKQQAQNYVDMCTRDDLK</sequence>
<evidence type="ECO:0000313" key="3">
    <source>
        <dbReference type="Proteomes" id="UP000186817"/>
    </source>
</evidence>
<accession>A0A1Q8ZK32</accession>
<feature type="compositionally biased region" description="Basic and acidic residues" evidence="1">
    <location>
        <begin position="1"/>
        <end position="17"/>
    </location>
</feature>
<organism evidence="2 3">
    <name type="scientific">Symbiodinium microadriaticum</name>
    <name type="common">Dinoflagellate</name>
    <name type="synonym">Zooxanthella microadriatica</name>
    <dbReference type="NCBI Taxonomy" id="2951"/>
    <lineage>
        <taxon>Eukaryota</taxon>
        <taxon>Sar</taxon>
        <taxon>Alveolata</taxon>
        <taxon>Dinophyceae</taxon>
        <taxon>Suessiales</taxon>
        <taxon>Symbiodiniaceae</taxon>
        <taxon>Symbiodinium</taxon>
    </lineage>
</organism>
<name>A0A1Q8ZK32_SYMMI</name>
<feature type="region of interest" description="Disordered" evidence="1">
    <location>
        <begin position="1"/>
        <end position="30"/>
    </location>
</feature>
<dbReference type="AlphaFoldDB" id="A0A1Q8ZK32"/>
<proteinExistence type="predicted"/>
<dbReference type="OrthoDB" id="431192at2759"/>
<protein>
    <submittedName>
        <fullName evidence="2">Uncharacterized protein</fullName>
    </submittedName>
</protein>
<dbReference type="EMBL" id="LSRX01009641">
    <property type="protein sequence ID" value="OLP20508.1"/>
    <property type="molecule type" value="Genomic_DNA"/>
</dbReference>
<feature type="non-terminal residue" evidence="2">
    <location>
        <position position="184"/>
    </location>
</feature>
<gene>
    <name evidence="2" type="ORF">AK812_SmicGene49030</name>
</gene>
<reference evidence="2 3" key="1">
    <citation type="submission" date="2016-02" db="EMBL/GenBank/DDBJ databases">
        <title>Genome analysis of coral dinoflagellate symbionts highlights evolutionary adaptations to a symbiotic lifestyle.</title>
        <authorList>
            <person name="Aranda M."/>
            <person name="Li Y."/>
            <person name="Liew Y.J."/>
            <person name="Baumgarten S."/>
            <person name="Simakov O."/>
            <person name="Wilson M."/>
            <person name="Piel J."/>
            <person name="Ashoor H."/>
            <person name="Bougouffa S."/>
            <person name="Bajic V.B."/>
            <person name="Ryu T."/>
            <person name="Ravasi T."/>
            <person name="Bayer T."/>
            <person name="Micklem G."/>
            <person name="Kim H."/>
            <person name="Bhak J."/>
            <person name="Lajeunesse T.C."/>
            <person name="Voolstra C.R."/>
        </authorList>
    </citation>
    <scope>NUCLEOTIDE SEQUENCE [LARGE SCALE GENOMIC DNA]</scope>
    <source>
        <strain evidence="2 3">CCMP2467</strain>
    </source>
</reference>
<keyword evidence="3" id="KW-1185">Reference proteome</keyword>
<comment type="caution">
    <text evidence="2">The sequence shown here is derived from an EMBL/GenBank/DDBJ whole genome shotgun (WGS) entry which is preliminary data.</text>
</comment>
<evidence type="ECO:0000256" key="1">
    <source>
        <dbReference type="SAM" id="MobiDB-lite"/>
    </source>
</evidence>
<dbReference type="Proteomes" id="UP000186817">
    <property type="component" value="Unassembled WGS sequence"/>
</dbReference>
<evidence type="ECO:0000313" key="2">
    <source>
        <dbReference type="EMBL" id="OLP20508.1"/>
    </source>
</evidence>